<dbReference type="InterPro" id="IPR000182">
    <property type="entry name" value="GNAT_dom"/>
</dbReference>
<evidence type="ECO:0000313" key="2">
    <source>
        <dbReference type="EMBL" id="TCT21740.1"/>
    </source>
</evidence>
<protein>
    <submittedName>
        <fullName evidence="2">Acetyltransferase (GNAT) family protein</fullName>
    </submittedName>
</protein>
<dbReference type="SUPFAM" id="SSF55729">
    <property type="entry name" value="Acyl-CoA N-acyltransferases (Nat)"/>
    <property type="match status" value="1"/>
</dbReference>
<accession>A0A4R3MYJ2</accession>
<comment type="caution">
    <text evidence="2">The sequence shown here is derived from an EMBL/GenBank/DDBJ whole genome shotgun (WGS) entry which is preliminary data.</text>
</comment>
<keyword evidence="2" id="KW-0808">Transferase</keyword>
<keyword evidence="3" id="KW-1185">Reference proteome</keyword>
<name>A0A4R3MYJ2_9BACI</name>
<dbReference type="RefSeq" id="WP_132371808.1">
    <property type="nucleotide sequence ID" value="NZ_SMAN01000010.1"/>
</dbReference>
<gene>
    <name evidence="2" type="ORF">EDD68_11044</name>
</gene>
<dbReference type="Gene3D" id="3.40.630.30">
    <property type="match status" value="1"/>
</dbReference>
<evidence type="ECO:0000259" key="1">
    <source>
        <dbReference type="PROSITE" id="PS51186"/>
    </source>
</evidence>
<dbReference type="AlphaFoldDB" id="A0A4R3MYJ2"/>
<dbReference type="Proteomes" id="UP000294650">
    <property type="component" value="Unassembled WGS sequence"/>
</dbReference>
<dbReference type="OrthoDB" id="119498at2"/>
<dbReference type="Pfam" id="PF00583">
    <property type="entry name" value="Acetyltransf_1"/>
    <property type="match status" value="1"/>
</dbReference>
<reference evidence="2 3" key="1">
    <citation type="submission" date="2019-03" db="EMBL/GenBank/DDBJ databases">
        <title>Genomic Encyclopedia of Type Strains, Phase IV (KMG-IV): sequencing the most valuable type-strain genomes for metagenomic binning, comparative biology and taxonomic classification.</title>
        <authorList>
            <person name="Goeker M."/>
        </authorList>
    </citation>
    <scope>NUCLEOTIDE SEQUENCE [LARGE SCALE GENOMIC DNA]</scope>
    <source>
        <strain evidence="2 3">DSM 25894</strain>
    </source>
</reference>
<dbReference type="GO" id="GO:0016747">
    <property type="term" value="F:acyltransferase activity, transferring groups other than amino-acyl groups"/>
    <property type="evidence" value="ECO:0007669"/>
    <property type="project" value="InterPro"/>
</dbReference>
<dbReference type="EMBL" id="SMAN01000010">
    <property type="protein sequence ID" value="TCT21740.1"/>
    <property type="molecule type" value="Genomic_DNA"/>
</dbReference>
<evidence type="ECO:0000313" key="3">
    <source>
        <dbReference type="Proteomes" id="UP000294650"/>
    </source>
</evidence>
<dbReference type="InterPro" id="IPR016181">
    <property type="entry name" value="Acyl_CoA_acyltransferase"/>
</dbReference>
<feature type="domain" description="N-acetyltransferase" evidence="1">
    <location>
        <begin position="16"/>
        <end position="156"/>
    </location>
</feature>
<proteinExistence type="predicted"/>
<organism evidence="2 3">
    <name type="scientific">Melghiribacillus thermohalophilus</name>
    <dbReference type="NCBI Taxonomy" id="1324956"/>
    <lineage>
        <taxon>Bacteria</taxon>
        <taxon>Bacillati</taxon>
        <taxon>Bacillota</taxon>
        <taxon>Bacilli</taxon>
        <taxon>Bacillales</taxon>
        <taxon>Bacillaceae</taxon>
        <taxon>Melghiribacillus</taxon>
    </lineage>
</organism>
<dbReference type="CDD" id="cd04301">
    <property type="entry name" value="NAT_SF"/>
    <property type="match status" value="1"/>
</dbReference>
<sequence length="156" mass="17958">MYQTRWAADHELPILADFWFRMACEMGQLDGIPKPDVQRVKQVENMFLKETASGHLRFRVAIDSEDHIVSCAGGLIRTEYAFPLAEEQSLFGWIISVYTLEEHRNHGLARILVDEVCSWLKEKGAERARLWSSSAGRSVYEHLGFKNMIDMEKPLS</sequence>
<dbReference type="PROSITE" id="PS51186">
    <property type="entry name" value="GNAT"/>
    <property type="match status" value="1"/>
</dbReference>